<dbReference type="PANTHER" id="PTHR43667">
    <property type="entry name" value="CYCLOPROPANE-FATTY-ACYL-PHOSPHOLIPID SYNTHASE"/>
    <property type="match status" value="1"/>
</dbReference>
<proteinExistence type="inferred from homology"/>
<evidence type="ECO:0000256" key="1">
    <source>
        <dbReference type="ARBA" id="ARBA00010815"/>
    </source>
</evidence>
<dbReference type="GO" id="GO:0008610">
    <property type="term" value="P:lipid biosynthetic process"/>
    <property type="evidence" value="ECO:0007669"/>
    <property type="project" value="InterPro"/>
</dbReference>
<protein>
    <submittedName>
        <fullName evidence="7">Cyclopropane-fatty-acyl-phospholipid synthase</fullName>
    </submittedName>
</protein>
<evidence type="ECO:0000256" key="4">
    <source>
        <dbReference type="ARBA" id="ARBA00022691"/>
    </source>
</evidence>
<evidence type="ECO:0000313" key="8">
    <source>
        <dbReference type="Proteomes" id="UP000028488"/>
    </source>
</evidence>
<evidence type="ECO:0000256" key="3">
    <source>
        <dbReference type="ARBA" id="ARBA00022679"/>
    </source>
</evidence>
<dbReference type="CDD" id="cd02440">
    <property type="entry name" value="AdoMet_MTases"/>
    <property type="match status" value="1"/>
</dbReference>
<dbReference type="EMBL" id="CP008947">
    <property type="protein sequence ID" value="AII04001.1"/>
    <property type="molecule type" value="Genomic_DNA"/>
</dbReference>
<organism evidence="7 8">
    <name type="scientific">Rhodococcus opacus</name>
    <name type="common">Nocardia opaca</name>
    <dbReference type="NCBI Taxonomy" id="37919"/>
    <lineage>
        <taxon>Bacteria</taxon>
        <taxon>Bacillati</taxon>
        <taxon>Actinomycetota</taxon>
        <taxon>Actinomycetes</taxon>
        <taxon>Mycobacteriales</taxon>
        <taxon>Nocardiaceae</taxon>
        <taxon>Rhodococcus</taxon>
    </lineage>
</organism>
<evidence type="ECO:0000313" key="7">
    <source>
        <dbReference type="EMBL" id="AII04001.1"/>
    </source>
</evidence>
<dbReference type="InterPro" id="IPR050723">
    <property type="entry name" value="CFA/CMAS"/>
</dbReference>
<dbReference type="eggNOG" id="COG2230">
    <property type="taxonomic scope" value="Bacteria"/>
</dbReference>
<dbReference type="AlphaFoldDB" id="A0A076EED1"/>
<evidence type="ECO:0000256" key="6">
    <source>
        <dbReference type="SAM" id="MobiDB-lite"/>
    </source>
</evidence>
<keyword evidence="4" id="KW-0949">S-adenosyl-L-methionine</keyword>
<name>A0A076EED1_RHOOP</name>
<keyword evidence="3" id="KW-0808">Transferase</keyword>
<dbReference type="InterPro" id="IPR029063">
    <property type="entry name" value="SAM-dependent_MTases_sf"/>
</dbReference>
<gene>
    <name evidence="7" type="ORF">EP51_05020</name>
</gene>
<keyword evidence="5" id="KW-0443">Lipid metabolism</keyword>
<sequence>MTVSDTVAPLVRAVLGAQVPVGIRCWDGSRSGPSDAPWQVHIVNRRGLRRLLWAPNDLGFARAYVSGDIDIEGDLLAGLDVLEQMSDPSRGPGVRIDRQTKKALVTAALRLGIIGLPPKPPAEEMKLARGHRHDKGRDAAAISHHYDVGNDFYRLVLGESMTYSCAYWVQQSEDLDAAQYAKCDLVARKLGLTAGMRVLDVGCGWGTFALHAAREYGVHVVGVTLSHEQAKYAGKRMVDAGVGDLVQIRVQDYRDVADGPYDAISSIGMAEHVGAAMLSTYAADLFALLRPRGRLLNHAISRRPGKSDATFSKTSFIDRYVFPDGEIEPIGPMIEALEGAGFEVRDVESLREHYALTLRAWVGNLEANWDEAVAYSSAGRARVWRLYMAGAALAFAGNRLGINQVLAVKSSERGHSGMPGTRDELLQPSAQIPSRQDREQGKPLGSG</sequence>
<dbReference type="RefSeq" id="WP_128638691.1">
    <property type="nucleotide sequence ID" value="NZ_CP008947.1"/>
</dbReference>
<dbReference type="Proteomes" id="UP000028488">
    <property type="component" value="Chromosome"/>
</dbReference>
<reference evidence="7 8" key="1">
    <citation type="submission" date="2014-07" db="EMBL/GenBank/DDBJ databases">
        <title>Genome Sequence of Rhodococcus opacus Strain R7, a Biodegrader of Mono- and Polycyclic Aromatic Hydrocarbons.</title>
        <authorList>
            <person name="Di Gennaro P."/>
            <person name="Zampolli J."/>
            <person name="Presti I."/>
            <person name="Cappelletti M."/>
            <person name="D'Ursi P."/>
            <person name="Orro A."/>
            <person name="Mezzelani A."/>
            <person name="Milanesi L."/>
        </authorList>
    </citation>
    <scope>NUCLEOTIDE SEQUENCE [LARGE SCALE GENOMIC DNA]</scope>
    <source>
        <strain evidence="7 8">R7</strain>
    </source>
</reference>
<keyword evidence="2" id="KW-0489">Methyltransferase</keyword>
<dbReference type="PANTHER" id="PTHR43667:SF1">
    <property type="entry name" value="CYCLOPROPANE-FATTY-ACYL-PHOSPHOLIPID SYNTHASE"/>
    <property type="match status" value="1"/>
</dbReference>
<dbReference type="GO" id="GO:0008168">
    <property type="term" value="F:methyltransferase activity"/>
    <property type="evidence" value="ECO:0007669"/>
    <property type="project" value="UniProtKB-KW"/>
</dbReference>
<comment type="similarity">
    <text evidence="1">Belongs to the CFA/CMAS family.</text>
</comment>
<evidence type="ECO:0000256" key="5">
    <source>
        <dbReference type="ARBA" id="ARBA00023098"/>
    </source>
</evidence>
<dbReference type="Pfam" id="PF02353">
    <property type="entry name" value="CMAS"/>
    <property type="match status" value="1"/>
</dbReference>
<feature type="compositionally biased region" description="Basic and acidic residues" evidence="6">
    <location>
        <begin position="411"/>
        <end position="425"/>
    </location>
</feature>
<feature type="region of interest" description="Disordered" evidence="6">
    <location>
        <begin position="411"/>
        <end position="447"/>
    </location>
</feature>
<evidence type="ECO:0000256" key="2">
    <source>
        <dbReference type="ARBA" id="ARBA00022603"/>
    </source>
</evidence>
<accession>A0A076EED1</accession>
<dbReference type="InterPro" id="IPR003333">
    <property type="entry name" value="CMAS"/>
</dbReference>
<dbReference type="Gene3D" id="3.40.50.150">
    <property type="entry name" value="Vaccinia Virus protein VP39"/>
    <property type="match status" value="1"/>
</dbReference>
<dbReference type="GO" id="GO:0032259">
    <property type="term" value="P:methylation"/>
    <property type="evidence" value="ECO:0007669"/>
    <property type="project" value="UniProtKB-KW"/>
</dbReference>
<dbReference type="PIRSF" id="PIRSF003085">
    <property type="entry name" value="CMAS"/>
    <property type="match status" value="1"/>
</dbReference>
<dbReference type="SUPFAM" id="SSF53335">
    <property type="entry name" value="S-adenosyl-L-methionine-dependent methyltransferases"/>
    <property type="match status" value="1"/>
</dbReference>